<reference evidence="2 3" key="1">
    <citation type="journal article" date="2017" name="Nat. Ecol. Evol.">
        <title>Scallop genome provides insights into evolution of bilaterian karyotype and development.</title>
        <authorList>
            <person name="Wang S."/>
            <person name="Zhang J."/>
            <person name="Jiao W."/>
            <person name="Li J."/>
            <person name="Xun X."/>
            <person name="Sun Y."/>
            <person name="Guo X."/>
            <person name="Huan P."/>
            <person name="Dong B."/>
            <person name="Zhang L."/>
            <person name="Hu X."/>
            <person name="Sun X."/>
            <person name="Wang J."/>
            <person name="Zhao C."/>
            <person name="Wang Y."/>
            <person name="Wang D."/>
            <person name="Huang X."/>
            <person name="Wang R."/>
            <person name="Lv J."/>
            <person name="Li Y."/>
            <person name="Zhang Z."/>
            <person name="Liu B."/>
            <person name="Lu W."/>
            <person name="Hui Y."/>
            <person name="Liang J."/>
            <person name="Zhou Z."/>
            <person name="Hou R."/>
            <person name="Li X."/>
            <person name="Liu Y."/>
            <person name="Li H."/>
            <person name="Ning X."/>
            <person name="Lin Y."/>
            <person name="Zhao L."/>
            <person name="Xing Q."/>
            <person name="Dou J."/>
            <person name="Li Y."/>
            <person name="Mao J."/>
            <person name="Guo H."/>
            <person name="Dou H."/>
            <person name="Li T."/>
            <person name="Mu C."/>
            <person name="Jiang W."/>
            <person name="Fu Q."/>
            <person name="Fu X."/>
            <person name="Miao Y."/>
            <person name="Liu J."/>
            <person name="Yu Q."/>
            <person name="Li R."/>
            <person name="Liao H."/>
            <person name="Li X."/>
            <person name="Kong Y."/>
            <person name="Jiang Z."/>
            <person name="Chourrout D."/>
            <person name="Li R."/>
            <person name="Bao Z."/>
        </authorList>
    </citation>
    <scope>NUCLEOTIDE SEQUENCE [LARGE SCALE GENOMIC DNA]</scope>
    <source>
        <strain evidence="2 3">PY_sf001</strain>
    </source>
</reference>
<dbReference type="AlphaFoldDB" id="A0A210PS38"/>
<dbReference type="InterPro" id="IPR043136">
    <property type="entry name" value="B30.2/SPRY_sf"/>
</dbReference>
<evidence type="ECO:0000313" key="3">
    <source>
        <dbReference type="Proteomes" id="UP000242188"/>
    </source>
</evidence>
<evidence type="ECO:0000313" key="2">
    <source>
        <dbReference type="EMBL" id="OWF39266.1"/>
    </source>
</evidence>
<feature type="chain" id="PRO_5012465272" evidence="1">
    <location>
        <begin position="25"/>
        <end position="315"/>
    </location>
</feature>
<gene>
    <name evidence="2" type="ORF">KP79_PYT20728</name>
</gene>
<sequence>MCGLRNSAILFLLVLFHMNLYGDTQLIGEEKKYVFLEQAVLERVRSTLLEITNTLEARVGSLEEDNKRIVSELNSLKNVNPIKPAPEAVIGCPLSDNCAVFGLECPRIFMDPATLFTRFLSRDKLTMSNRQVDNTYEGQTRGDLNRVYEGVQGSIGITNRQKMYFETDIYYRIEKDLSATNLVFEVAFATEKAIAKSHYVGRQNEAWSINAHNSFNQGVTLFFKSNGGSIGHSEILSDATSGTERYLKLGFFINRVDRTIAVFDINMNRKIYTFTNVDGSQELWPVFGVYQATKTFVRFRLNTASDITSVPCGLF</sequence>
<dbReference type="Gene3D" id="2.60.120.920">
    <property type="match status" value="1"/>
</dbReference>
<dbReference type="EMBL" id="NEDP02005536">
    <property type="protein sequence ID" value="OWF39266.1"/>
    <property type="molecule type" value="Genomic_DNA"/>
</dbReference>
<dbReference type="OrthoDB" id="6105650at2759"/>
<feature type="signal peptide" evidence="1">
    <location>
        <begin position="1"/>
        <end position="24"/>
    </location>
</feature>
<comment type="caution">
    <text evidence="2">The sequence shown here is derived from an EMBL/GenBank/DDBJ whole genome shotgun (WGS) entry which is preliminary data.</text>
</comment>
<accession>A0A210PS38</accession>
<evidence type="ECO:0000256" key="1">
    <source>
        <dbReference type="SAM" id="SignalP"/>
    </source>
</evidence>
<proteinExistence type="predicted"/>
<protein>
    <submittedName>
        <fullName evidence="2">Uncharacterized protein</fullName>
    </submittedName>
</protein>
<keyword evidence="3" id="KW-1185">Reference proteome</keyword>
<keyword evidence="1" id="KW-0732">Signal</keyword>
<organism evidence="2 3">
    <name type="scientific">Mizuhopecten yessoensis</name>
    <name type="common">Japanese scallop</name>
    <name type="synonym">Patinopecten yessoensis</name>
    <dbReference type="NCBI Taxonomy" id="6573"/>
    <lineage>
        <taxon>Eukaryota</taxon>
        <taxon>Metazoa</taxon>
        <taxon>Spiralia</taxon>
        <taxon>Lophotrochozoa</taxon>
        <taxon>Mollusca</taxon>
        <taxon>Bivalvia</taxon>
        <taxon>Autobranchia</taxon>
        <taxon>Pteriomorphia</taxon>
        <taxon>Pectinida</taxon>
        <taxon>Pectinoidea</taxon>
        <taxon>Pectinidae</taxon>
        <taxon>Mizuhopecten</taxon>
    </lineage>
</organism>
<name>A0A210PS38_MIZYE</name>
<dbReference type="Proteomes" id="UP000242188">
    <property type="component" value="Unassembled WGS sequence"/>
</dbReference>